<dbReference type="EMBL" id="CABFOC020000018">
    <property type="protein sequence ID" value="CAH0047234.1"/>
    <property type="molecule type" value="Genomic_DNA"/>
</dbReference>
<comment type="caution">
    <text evidence="2">The sequence shown here is derived from an EMBL/GenBank/DDBJ whole genome shotgun (WGS) entry which is preliminary data.</text>
</comment>
<accession>A0A9N9Z1J7</accession>
<protein>
    <submittedName>
        <fullName evidence="2">Uncharacterized protein</fullName>
    </submittedName>
</protein>
<sequence length="342" mass="39386">MMVERGKIHRSGIFTACREQLAATNTDNRDSWHEHVELSASTRVDDLSIPQCKDVFDVLHAAMKASGQPNPIPTDDQIESFLRLVLDHVKVRLQHGVTSTPWDQNFEPNVTEVVGVIKNSRERVYGHLDFIGGSEMRYSLSLCGDVWRDGQLTTISPNDVQFKYEDPTQWMSQLIRVARNKVFRYICNSNLLIAIKTARWCINVRLLCKEPYVPSLKHYLSLAGVHARPFFRFSEFIHAHPFLAMICVERPRTVFDELSDHPDMSFNMMQKFQYKAEEAESNVPDNSRSFGNGLESIVEAVEEENLYEEGEDTCTEEEDTHEDGGYEYEDEGFDHEDEGFDY</sequence>
<name>A0A9N9Z1J7_9HYPO</name>
<evidence type="ECO:0000256" key="1">
    <source>
        <dbReference type="SAM" id="MobiDB-lite"/>
    </source>
</evidence>
<reference evidence="2 3" key="2">
    <citation type="submission" date="2021-10" db="EMBL/GenBank/DDBJ databases">
        <authorList>
            <person name="Piombo E."/>
        </authorList>
    </citation>
    <scope>NUCLEOTIDE SEQUENCE [LARGE SCALE GENOMIC DNA]</scope>
</reference>
<dbReference type="Proteomes" id="UP000775872">
    <property type="component" value="Unassembled WGS sequence"/>
</dbReference>
<organism evidence="2 3">
    <name type="scientific">Clonostachys solani</name>
    <dbReference type="NCBI Taxonomy" id="160281"/>
    <lineage>
        <taxon>Eukaryota</taxon>
        <taxon>Fungi</taxon>
        <taxon>Dikarya</taxon>
        <taxon>Ascomycota</taxon>
        <taxon>Pezizomycotina</taxon>
        <taxon>Sordariomycetes</taxon>
        <taxon>Hypocreomycetidae</taxon>
        <taxon>Hypocreales</taxon>
        <taxon>Bionectriaceae</taxon>
        <taxon>Clonostachys</taxon>
    </lineage>
</organism>
<dbReference type="OrthoDB" id="5141452at2759"/>
<reference evidence="3" key="1">
    <citation type="submission" date="2019-06" db="EMBL/GenBank/DDBJ databases">
        <authorList>
            <person name="Broberg M."/>
        </authorList>
    </citation>
    <scope>NUCLEOTIDE SEQUENCE [LARGE SCALE GENOMIC DNA]</scope>
</reference>
<evidence type="ECO:0000313" key="2">
    <source>
        <dbReference type="EMBL" id="CAH0047234.1"/>
    </source>
</evidence>
<evidence type="ECO:0000313" key="3">
    <source>
        <dbReference type="Proteomes" id="UP000775872"/>
    </source>
</evidence>
<dbReference type="AlphaFoldDB" id="A0A9N9Z1J7"/>
<feature type="region of interest" description="Disordered" evidence="1">
    <location>
        <begin position="303"/>
        <end position="342"/>
    </location>
</feature>
<proteinExistence type="predicted"/>
<keyword evidence="3" id="KW-1185">Reference proteome</keyword>
<gene>
    <name evidence="2" type="ORF">CSOL1703_00013473</name>
</gene>